<sequence length="107" mass="12175">MGDESPLGSEDESDGSTLEIEVIEDDATLGEEEDEEEAAEEDVERDEEEEEDNLNRIRTHVTIANQLDVCVIVFCSMAPVLLFIFVYNFYKRLFAQLRPDGTIAPRF</sequence>
<feature type="compositionally biased region" description="Acidic residues" evidence="1">
    <location>
        <begin position="1"/>
        <end position="14"/>
    </location>
</feature>
<evidence type="ECO:0000313" key="4">
    <source>
        <dbReference type="Proteomes" id="UP000005239"/>
    </source>
</evidence>
<reference evidence="4" key="1">
    <citation type="journal article" date="2008" name="Nat. Genet.">
        <title>The Pristionchus pacificus genome provides a unique perspective on nematode lifestyle and parasitism.</title>
        <authorList>
            <person name="Dieterich C."/>
            <person name="Clifton S.W."/>
            <person name="Schuster L.N."/>
            <person name="Chinwalla A."/>
            <person name="Delehaunty K."/>
            <person name="Dinkelacker I."/>
            <person name="Fulton L."/>
            <person name="Fulton R."/>
            <person name="Godfrey J."/>
            <person name="Minx P."/>
            <person name="Mitreva M."/>
            <person name="Roeseler W."/>
            <person name="Tian H."/>
            <person name="Witte H."/>
            <person name="Yang S.P."/>
            <person name="Wilson R.K."/>
            <person name="Sommer R.J."/>
        </authorList>
    </citation>
    <scope>NUCLEOTIDE SEQUENCE [LARGE SCALE GENOMIC DNA]</scope>
    <source>
        <strain evidence="4">PS312</strain>
    </source>
</reference>
<evidence type="ECO:0000256" key="1">
    <source>
        <dbReference type="SAM" id="MobiDB-lite"/>
    </source>
</evidence>
<feature type="compositionally biased region" description="Acidic residues" evidence="1">
    <location>
        <begin position="21"/>
        <end position="52"/>
    </location>
</feature>
<keyword evidence="4" id="KW-1185">Reference proteome</keyword>
<keyword evidence="2" id="KW-0812">Transmembrane</keyword>
<accession>A0A454XZR0</accession>
<evidence type="ECO:0000313" key="3">
    <source>
        <dbReference type="EnsemblMetazoa" id="PPA05354.1"/>
    </source>
</evidence>
<dbReference type="Proteomes" id="UP000005239">
    <property type="component" value="Unassembled WGS sequence"/>
</dbReference>
<keyword evidence="2" id="KW-0472">Membrane</keyword>
<organism evidence="3 4">
    <name type="scientific">Pristionchus pacificus</name>
    <name type="common">Parasitic nematode worm</name>
    <dbReference type="NCBI Taxonomy" id="54126"/>
    <lineage>
        <taxon>Eukaryota</taxon>
        <taxon>Metazoa</taxon>
        <taxon>Ecdysozoa</taxon>
        <taxon>Nematoda</taxon>
        <taxon>Chromadorea</taxon>
        <taxon>Rhabditida</taxon>
        <taxon>Rhabditina</taxon>
        <taxon>Diplogasteromorpha</taxon>
        <taxon>Diplogasteroidea</taxon>
        <taxon>Neodiplogasteridae</taxon>
        <taxon>Pristionchus</taxon>
    </lineage>
</organism>
<dbReference type="EnsemblMetazoa" id="PPA05354.1">
    <property type="protein sequence ID" value="PPA05354.1"/>
    <property type="gene ID" value="WBGene00094908"/>
</dbReference>
<protein>
    <submittedName>
        <fullName evidence="3">Uncharacterized protein</fullName>
    </submittedName>
</protein>
<feature type="transmembrane region" description="Helical" evidence="2">
    <location>
        <begin position="71"/>
        <end position="90"/>
    </location>
</feature>
<name>A0A454XZR0_PRIPA</name>
<gene>
    <name evidence="3" type="primary">WBGene00094908</name>
</gene>
<dbReference type="AlphaFoldDB" id="A0A454XZR0"/>
<accession>A0A8R1Y979</accession>
<evidence type="ECO:0000256" key="2">
    <source>
        <dbReference type="SAM" id="Phobius"/>
    </source>
</evidence>
<reference evidence="3" key="2">
    <citation type="submission" date="2022-06" db="UniProtKB">
        <authorList>
            <consortium name="EnsemblMetazoa"/>
        </authorList>
    </citation>
    <scope>IDENTIFICATION</scope>
    <source>
        <strain evidence="3">PS312</strain>
    </source>
</reference>
<feature type="region of interest" description="Disordered" evidence="1">
    <location>
        <begin position="1"/>
        <end position="53"/>
    </location>
</feature>
<keyword evidence="2" id="KW-1133">Transmembrane helix</keyword>
<proteinExistence type="predicted"/>